<keyword evidence="4" id="KW-1185">Reference proteome</keyword>
<dbReference type="Gene3D" id="1.10.260.40">
    <property type="entry name" value="lambda repressor-like DNA-binding domains"/>
    <property type="match status" value="1"/>
</dbReference>
<dbReference type="PANTHER" id="PTHR46797">
    <property type="entry name" value="HTH-TYPE TRANSCRIPTIONAL REGULATOR"/>
    <property type="match status" value="1"/>
</dbReference>
<dbReference type="InterPro" id="IPR011051">
    <property type="entry name" value="RmlC_Cupin_sf"/>
</dbReference>
<keyword evidence="1" id="KW-0238">DNA-binding</keyword>
<dbReference type="Pfam" id="PF01381">
    <property type="entry name" value="HTH_3"/>
    <property type="match status" value="1"/>
</dbReference>
<evidence type="ECO:0000313" key="4">
    <source>
        <dbReference type="Proteomes" id="UP001268542"/>
    </source>
</evidence>
<dbReference type="CDD" id="cd00093">
    <property type="entry name" value="HTH_XRE"/>
    <property type="match status" value="1"/>
</dbReference>
<reference evidence="3 4" key="1">
    <citation type="submission" date="2023-08" db="EMBL/GenBank/DDBJ databases">
        <title>Nocardioides seae sp. nov., a bacterium isolated from a soil.</title>
        <authorList>
            <person name="Wang X."/>
        </authorList>
    </citation>
    <scope>NUCLEOTIDE SEQUENCE [LARGE SCALE GENOMIC DNA]</scope>
    <source>
        <strain evidence="3 4">YZH12</strain>
    </source>
</reference>
<dbReference type="PANTHER" id="PTHR46797:SF1">
    <property type="entry name" value="METHYLPHOSPHONATE SYNTHASE"/>
    <property type="match status" value="1"/>
</dbReference>
<dbReference type="SUPFAM" id="SSF47413">
    <property type="entry name" value="lambda repressor-like DNA-binding domains"/>
    <property type="match status" value="1"/>
</dbReference>
<dbReference type="InterPro" id="IPR001387">
    <property type="entry name" value="Cro/C1-type_HTH"/>
</dbReference>
<gene>
    <name evidence="3" type="ORF">RDV89_02000</name>
</gene>
<feature type="domain" description="HTH cro/C1-type" evidence="2">
    <location>
        <begin position="13"/>
        <end position="67"/>
    </location>
</feature>
<comment type="caution">
    <text evidence="3">The sequence shown here is derived from an EMBL/GenBank/DDBJ whole genome shotgun (WGS) entry which is preliminary data.</text>
</comment>
<proteinExistence type="predicted"/>
<dbReference type="Proteomes" id="UP001268542">
    <property type="component" value="Unassembled WGS sequence"/>
</dbReference>
<dbReference type="InterPro" id="IPR050807">
    <property type="entry name" value="TransReg_Diox_bact_type"/>
</dbReference>
<dbReference type="Gene3D" id="2.60.120.10">
    <property type="entry name" value="Jelly Rolls"/>
    <property type="match status" value="1"/>
</dbReference>
<dbReference type="CDD" id="cd02209">
    <property type="entry name" value="cupin_XRE_C"/>
    <property type="match status" value="1"/>
</dbReference>
<name>A0ABU3PRH9_9ACTN</name>
<dbReference type="EMBL" id="JAVYII010000001">
    <property type="protein sequence ID" value="MDT9591824.1"/>
    <property type="molecule type" value="Genomic_DNA"/>
</dbReference>
<dbReference type="SMART" id="SM00530">
    <property type="entry name" value="HTH_XRE"/>
    <property type="match status" value="1"/>
</dbReference>
<evidence type="ECO:0000259" key="2">
    <source>
        <dbReference type="PROSITE" id="PS50943"/>
    </source>
</evidence>
<sequence>MSDPTAAEVGRRVQELRAARGLSLSALARTAGIGKASLSELEQGRRNPTLATLYALAGPLGVPLVALVGEAPGTTSGDGALSARLLHVDHAAAATTEVYWIELVADARRDSPAHAAGVREHVHVVRGELGVTVDGRTSVLRPGDSLAWAADLPHTYAAGPDGAAAVDTITSPASASPASASPASA</sequence>
<protein>
    <submittedName>
        <fullName evidence="3">Helix-turn-helix domain-containing protein</fullName>
    </submittedName>
</protein>
<dbReference type="RefSeq" id="WP_315730861.1">
    <property type="nucleotide sequence ID" value="NZ_JAVYII010000001.1"/>
</dbReference>
<dbReference type="InterPro" id="IPR010982">
    <property type="entry name" value="Lambda_DNA-bd_dom_sf"/>
</dbReference>
<evidence type="ECO:0000313" key="3">
    <source>
        <dbReference type="EMBL" id="MDT9591824.1"/>
    </source>
</evidence>
<accession>A0ABU3PRH9</accession>
<evidence type="ECO:0000256" key="1">
    <source>
        <dbReference type="ARBA" id="ARBA00023125"/>
    </source>
</evidence>
<organism evidence="3 4">
    <name type="scientific">Nocardioides imazamoxiresistens</name>
    <dbReference type="NCBI Taxonomy" id="3231893"/>
    <lineage>
        <taxon>Bacteria</taxon>
        <taxon>Bacillati</taxon>
        <taxon>Actinomycetota</taxon>
        <taxon>Actinomycetes</taxon>
        <taxon>Propionibacteriales</taxon>
        <taxon>Nocardioidaceae</taxon>
        <taxon>Nocardioides</taxon>
    </lineage>
</organism>
<dbReference type="PROSITE" id="PS50943">
    <property type="entry name" value="HTH_CROC1"/>
    <property type="match status" value="1"/>
</dbReference>
<dbReference type="InterPro" id="IPR013096">
    <property type="entry name" value="Cupin_2"/>
</dbReference>
<dbReference type="InterPro" id="IPR014710">
    <property type="entry name" value="RmlC-like_jellyroll"/>
</dbReference>
<dbReference type="SUPFAM" id="SSF51182">
    <property type="entry name" value="RmlC-like cupins"/>
    <property type="match status" value="1"/>
</dbReference>
<dbReference type="Pfam" id="PF07883">
    <property type="entry name" value="Cupin_2"/>
    <property type="match status" value="1"/>
</dbReference>